<dbReference type="Proteomes" id="UP000613030">
    <property type="component" value="Unassembled WGS sequence"/>
</dbReference>
<dbReference type="EMBL" id="JAERRB010000004">
    <property type="protein sequence ID" value="MBL0742186.1"/>
    <property type="molecule type" value="Genomic_DNA"/>
</dbReference>
<keyword evidence="4" id="KW-1185">Reference proteome</keyword>
<dbReference type="RefSeq" id="WP_202010153.1">
    <property type="nucleotide sequence ID" value="NZ_JAERRB010000004.1"/>
</dbReference>
<dbReference type="InterPro" id="IPR026444">
    <property type="entry name" value="Secre_tail"/>
</dbReference>
<feature type="signal peptide" evidence="1">
    <location>
        <begin position="1"/>
        <end position="24"/>
    </location>
</feature>
<dbReference type="NCBIfam" id="TIGR04183">
    <property type="entry name" value="Por_Secre_tail"/>
    <property type="match status" value="1"/>
</dbReference>
<dbReference type="Pfam" id="PF18962">
    <property type="entry name" value="Por_Secre_tail"/>
    <property type="match status" value="1"/>
</dbReference>
<accession>A0ABS1KRV4</accession>
<feature type="chain" id="PRO_5046424103" evidence="1">
    <location>
        <begin position="25"/>
        <end position="919"/>
    </location>
</feature>
<keyword evidence="1" id="KW-0732">Signal</keyword>
<name>A0ABS1KRV4_9BACT</name>
<proteinExistence type="predicted"/>
<feature type="domain" description="Secretion system C-terminal sorting" evidence="2">
    <location>
        <begin position="840"/>
        <end position="918"/>
    </location>
</feature>
<comment type="caution">
    <text evidence="3">The sequence shown here is derived from an EMBL/GenBank/DDBJ whole genome shotgun (WGS) entry which is preliminary data.</text>
</comment>
<evidence type="ECO:0000313" key="4">
    <source>
        <dbReference type="Proteomes" id="UP000613030"/>
    </source>
</evidence>
<organism evidence="3 4">
    <name type="scientific">Chryseolinea lacunae</name>
    <dbReference type="NCBI Taxonomy" id="2801331"/>
    <lineage>
        <taxon>Bacteria</taxon>
        <taxon>Pseudomonadati</taxon>
        <taxon>Bacteroidota</taxon>
        <taxon>Cytophagia</taxon>
        <taxon>Cytophagales</taxon>
        <taxon>Fulvivirgaceae</taxon>
        <taxon>Chryseolinea</taxon>
    </lineage>
</organism>
<sequence>MRHSVYQGVGLALCVFLSVTFSFAQTSGDYRSIADGDWSITTNWERFDGAIWATPGALGYPGQFDTPETVTIRNNHDLLLDVTPPLNVNNLVVGGGSSGSFATSAAASLMVVGDLTISTGANFLFSNTGNLIVNGDTQVNGFFQSSTTGNTIFTGMVTNAGAWNTTAITTQNKMIFNGGLTNGSTFNAGGIRLAAGRTLTANSLTNVNSGLNSPGDLTIAGTSAVVVANDVSTIGRDLIVQGSITFSGSDPAGVLLVTRNLVVDGTLVLNSPTEGNMDIQGTTTINGNFIDVQNSGIDNFNGKVTVAATGNWNTTSVTAEANMIFEDGITNDGNFSAGGASFNTRDQSIDGTSALIFSNTVTVAYQKILTNNGIVTISNSAPESLTGTGTFVQGANSVLNYAGGSSNIITLQADQTGNTVNYNGSADQTIFNTTGGEYYNLQVSNSGIKSLSSNFLVHGSVTITDAAVLKSDGSDLSLGGDWINYSTAPDPFEQESRSVRFVGTTQQRIINTGSALGTNFFNLELNNSNTTSPQFVLNTNVTVDNLITITKGNTDLNTYTLSLGISPVFFGSLSRTSGWLYNGTFTRQCPAGAFNGLFPMGSATNTRPFNIQTTSAPTTGGTITLTYTDSPYTNYIVPSFMDGAYEVLLRHEAQWNVSTTDVAGGVFSLMGGGTGFGVINNLSDLRLILQTSAVGTAGANGGTTANPQVTRTGVTLANLNNSFHIGSGDPTDSPLPVSLLFFKAAGEGHQVYLTWETATETDNAFFTIERSRDAKSFYTVGTVDGKGTTSVASRYSLWDNEPYAGRSYYRLKQTDIDGKETYFAVATVNLKMAEREFFSLYPVPSSGEVFVDLKGMETGRELFVRIYTDQGREIYSLQNFKIETNAPLSLNAGGELSPGIYLVRISSGLDVRVQKMVIR</sequence>
<evidence type="ECO:0000256" key="1">
    <source>
        <dbReference type="SAM" id="SignalP"/>
    </source>
</evidence>
<reference evidence="3 4" key="1">
    <citation type="submission" date="2021-01" db="EMBL/GenBank/DDBJ databases">
        <title>Chryseolinea sp. Jin1 Genome sequencing and assembly.</title>
        <authorList>
            <person name="Kim I."/>
        </authorList>
    </citation>
    <scope>NUCLEOTIDE SEQUENCE [LARGE SCALE GENOMIC DNA]</scope>
    <source>
        <strain evidence="3 4">Jin1</strain>
    </source>
</reference>
<gene>
    <name evidence="3" type="ORF">JI741_13235</name>
</gene>
<protein>
    <submittedName>
        <fullName evidence="3">T9SS type A sorting domain-containing protein</fullName>
    </submittedName>
</protein>
<evidence type="ECO:0000313" key="3">
    <source>
        <dbReference type="EMBL" id="MBL0742186.1"/>
    </source>
</evidence>
<evidence type="ECO:0000259" key="2">
    <source>
        <dbReference type="Pfam" id="PF18962"/>
    </source>
</evidence>